<dbReference type="OrthoDB" id="9800332at2"/>
<evidence type="ECO:0000256" key="1">
    <source>
        <dbReference type="ARBA" id="ARBA00022605"/>
    </source>
</evidence>
<reference evidence="8 9" key="1">
    <citation type="submission" date="2017-10" db="EMBL/GenBank/DDBJ databases">
        <title>Genomics of the genus Arcobacter.</title>
        <authorList>
            <person name="Perez-Cataluna A."/>
            <person name="Figueras M.J."/>
        </authorList>
    </citation>
    <scope>NUCLEOTIDE SEQUENCE [LARGE SCALE GENOMIC DNA]</scope>
    <source>
        <strain evidence="8 9">DSM 24636</strain>
    </source>
</reference>
<dbReference type="PANTHER" id="PTHR21087">
    <property type="entry name" value="SHIKIMATE KINASE"/>
    <property type="match status" value="1"/>
</dbReference>
<dbReference type="PRINTS" id="PR01100">
    <property type="entry name" value="SHIKIMTKNASE"/>
</dbReference>
<dbReference type="GO" id="GO:0009423">
    <property type="term" value="P:chorismate biosynthetic process"/>
    <property type="evidence" value="ECO:0007669"/>
    <property type="project" value="UniProtKB-UniRule"/>
</dbReference>
<dbReference type="Proteomes" id="UP000290191">
    <property type="component" value="Unassembled WGS sequence"/>
</dbReference>
<dbReference type="AlphaFoldDB" id="A0A4Q0Y032"/>
<comment type="cofactor">
    <cofactor evidence="7">
        <name>Mg(2+)</name>
        <dbReference type="ChEBI" id="CHEBI:18420"/>
    </cofactor>
    <text evidence="7">Binds 1 Mg(2+) ion per subunit.</text>
</comment>
<dbReference type="CDD" id="cd00464">
    <property type="entry name" value="SK"/>
    <property type="match status" value="1"/>
</dbReference>
<comment type="pathway">
    <text evidence="7">Metabolic intermediate biosynthesis; chorismate biosynthesis; chorismate from D-erythrose 4-phosphate and phosphoenolpyruvate: step 5/7.</text>
</comment>
<keyword evidence="5 7" id="KW-0067">ATP-binding</keyword>
<dbReference type="EC" id="2.7.1.71" evidence="7"/>
<feature type="binding site" evidence="7">
    <location>
        <position position="140"/>
    </location>
    <ligand>
        <name>substrate</name>
    </ligand>
</feature>
<dbReference type="STRING" id="877500.GCA_000935065_01138"/>
<comment type="caution">
    <text evidence="7">Lacks conserved residue(s) required for the propagation of feature annotation.</text>
</comment>
<feature type="binding site" evidence="7">
    <location>
        <position position="60"/>
    </location>
    <ligand>
        <name>substrate</name>
    </ligand>
</feature>
<dbReference type="Gene3D" id="3.40.50.300">
    <property type="entry name" value="P-loop containing nucleotide triphosphate hydrolases"/>
    <property type="match status" value="1"/>
</dbReference>
<keyword evidence="2 7" id="KW-0808">Transferase</keyword>
<proteinExistence type="inferred from homology"/>
<dbReference type="HAMAP" id="MF_00109">
    <property type="entry name" value="Shikimate_kinase"/>
    <property type="match status" value="1"/>
</dbReference>
<dbReference type="GO" id="GO:0008652">
    <property type="term" value="P:amino acid biosynthetic process"/>
    <property type="evidence" value="ECO:0007669"/>
    <property type="project" value="UniProtKB-KW"/>
</dbReference>
<dbReference type="SUPFAM" id="SSF52540">
    <property type="entry name" value="P-loop containing nucleoside triphosphate hydrolases"/>
    <property type="match status" value="1"/>
</dbReference>
<dbReference type="PANTHER" id="PTHR21087:SF16">
    <property type="entry name" value="SHIKIMATE KINASE 1, CHLOROPLASTIC"/>
    <property type="match status" value="1"/>
</dbReference>
<dbReference type="InterPro" id="IPR031322">
    <property type="entry name" value="Shikimate/glucono_kinase"/>
</dbReference>
<keyword evidence="4 7" id="KW-0418">Kinase</keyword>
<dbReference type="GO" id="GO:0005524">
    <property type="term" value="F:ATP binding"/>
    <property type="evidence" value="ECO:0007669"/>
    <property type="project" value="UniProtKB-UniRule"/>
</dbReference>
<evidence type="ECO:0000256" key="4">
    <source>
        <dbReference type="ARBA" id="ARBA00022777"/>
    </source>
</evidence>
<feature type="binding site" evidence="7">
    <location>
        <position position="157"/>
    </location>
    <ligand>
        <name>ATP</name>
        <dbReference type="ChEBI" id="CHEBI:30616"/>
    </ligand>
</feature>
<dbReference type="GO" id="GO:0005829">
    <property type="term" value="C:cytosol"/>
    <property type="evidence" value="ECO:0007669"/>
    <property type="project" value="TreeGrafter"/>
</dbReference>
<keyword evidence="7" id="KW-0963">Cytoplasm</keyword>
<evidence type="ECO:0000256" key="6">
    <source>
        <dbReference type="ARBA" id="ARBA00023141"/>
    </source>
</evidence>
<comment type="subunit">
    <text evidence="7">Monomer.</text>
</comment>
<accession>A0A4Q0Y032</accession>
<name>A0A4Q0Y032_9BACT</name>
<dbReference type="InterPro" id="IPR000623">
    <property type="entry name" value="Shikimate_kinase/TSH1"/>
</dbReference>
<dbReference type="InterPro" id="IPR027417">
    <property type="entry name" value="P-loop_NTPase"/>
</dbReference>
<dbReference type="GO" id="GO:0004765">
    <property type="term" value="F:shikimate kinase activity"/>
    <property type="evidence" value="ECO:0007669"/>
    <property type="project" value="UniProtKB-UniRule"/>
</dbReference>
<organism evidence="8 9">
    <name type="scientific">Halarcobacter anaerophilus</name>
    <dbReference type="NCBI Taxonomy" id="877500"/>
    <lineage>
        <taxon>Bacteria</taxon>
        <taxon>Pseudomonadati</taxon>
        <taxon>Campylobacterota</taxon>
        <taxon>Epsilonproteobacteria</taxon>
        <taxon>Campylobacterales</taxon>
        <taxon>Arcobacteraceae</taxon>
        <taxon>Halarcobacter</taxon>
    </lineage>
</organism>
<feature type="binding site" evidence="7">
    <location>
        <position position="124"/>
    </location>
    <ligand>
        <name>ATP</name>
        <dbReference type="ChEBI" id="CHEBI:30616"/>
    </ligand>
</feature>
<dbReference type="RefSeq" id="WP_084593210.1">
    <property type="nucleotide sequence ID" value="NZ_CP041070.1"/>
</dbReference>
<dbReference type="GO" id="GO:0009073">
    <property type="term" value="P:aromatic amino acid family biosynthetic process"/>
    <property type="evidence" value="ECO:0007669"/>
    <property type="project" value="UniProtKB-KW"/>
</dbReference>
<feature type="binding site" evidence="7">
    <location>
        <position position="83"/>
    </location>
    <ligand>
        <name>substrate</name>
    </ligand>
</feature>
<keyword evidence="7" id="KW-0460">Magnesium</keyword>
<evidence type="ECO:0000256" key="7">
    <source>
        <dbReference type="HAMAP-Rule" id="MF_00109"/>
    </source>
</evidence>
<sequence>MSKKNNIILIGFMGVGKGTIARALVKKTDFFAVDTDDLIESAENKKIKKIFKEEGESYFRDLEKKCALWLEKNVDNTVISTGGGFFRQENIHKIGKIIYLESSFEGILNRIHSAPNAKNKLKKRPLLSDLEEAKKLYNQRIKDYEEVADIKIDVENRTIDEIVKDILGSIL</sequence>
<comment type="catalytic activity">
    <reaction evidence="7">
        <text>shikimate + ATP = 3-phosphoshikimate + ADP + H(+)</text>
        <dbReference type="Rhea" id="RHEA:13121"/>
        <dbReference type="ChEBI" id="CHEBI:15378"/>
        <dbReference type="ChEBI" id="CHEBI:30616"/>
        <dbReference type="ChEBI" id="CHEBI:36208"/>
        <dbReference type="ChEBI" id="CHEBI:145989"/>
        <dbReference type="ChEBI" id="CHEBI:456216"/>
        <dbReference type="EC" id="2.7.1.71"/>
    </reaction>
</comment>
<feature type="binding site" evidence="7">
    <location>
        <position position="36"/>
    </location>
    <ligand>
        <name>substrate</name>
    </ligand>
</feature>
<evidence type="ECO:0000313" key="9">
    <source>
        <dbReference type="Proteomes" id="UP000290191"/>
    </source>
</evidence>
<comment type="similarity">
    <text evidence="7">Belongs to the shikimate kinase family.</text>
</comment>
<evidence type="ECO:0000256" key="2">
    <source>
        <dbReference type="ARBA" id="ARBA00022679"/>
    </source>
</evidence>
<keyword evidence="3 7" id="KW-0547">Nucleotide-binding</keyword>
<comment type="subcellular location">
    <subcellularLocation>
        <location evidence="7">Cytoplasm</location>
    </subcellularLocation>
</comment>
<evidence type="ECO:0000256" key="3">
    <source>
        <dbReference type="ARBA" id="ARBA00022741"/>
    </source>
</evidence>
<protein>
    <recommendedName>
        <fullName evidence="7">Shikimate kinase</fullName>
        <shortName evidence="7">SK</shortName>
        <ecNumber evidence="7">2.7.1.71</ecNumber>
    </recommendedName>
</protein>
<keyword evidence="9" id="KW-1185">Reference proteome</keyword>
<keyword evidence="1 7" id="KW-0028">Amino-acid biosynthesis</keyword>
<comment type="function">
    <text evidence="7">Catalyzes the specific phosphorylation of the 3-hydroxyl group of shikimic acid using ATP as a cosubstrate.</text>
</comment>
<keyword evidence="7" id="KW-0479">Metal-binding</keyword>
<dbReference type="EMBL" id="PDKO01000008">
    <property type="protein sequence ID" value="RXJ62404.1"/>
    <property type="molecule type" value="Genomic_DNA"/>
</dbReference>
<dbReference type="UniPathway" id="UPA00053">
    <property type="reaction ID" value="UER00088"/>
</dbReference>
<evidence type="ECO:0000313" key="8">
    <source>
        <dbReference type="EMBL" id="RXJ62404.1"/>
    </source>
</evidence>
<feature type="binding site" evidence="7">
    <location>
        <begin position="14"/>
        <end position="19"/>
    </location>
    <ligand>
        <name>ATP</name>
        <dbReference type="ChEBI" id="CHEBI:30616"/>
    </ligand>
</feature>
<dbReference type="Pfam" id="PF01202">
    <property type="entry name" value="SKI"/>
    <property type="match status" value="1"/>
</dbReference>
<dbReference type="GO" id="GO:0000287">
    <property type="term" value="F:magnesium ion binding"/>
    <property type="evidence" value="ECO:0007669"/>
    <property type="project" value="UniProtKB-UniRule"/>
</dbReference>
<comment type="caution">
    <text evidence="8">The sequence shown here is derived from an EMBL/GenBank/DDBJ whole genome shotgun (WGS) entry which is preliminary data.</text>
</comment>
<keyword evidence="6 7" id="KW-0057">Aromatic amino acid biosynthesis</keyword>
<evidence type="ECO:0000256" key="5">
    <source>
        <dbReference type="ARBA" id="ARBA00022840"/>
    </source>
</evidence>
<gene>
    <name evidence="7" type="primary">aroK</name>
    <name evidence="8" type="ORF">CRV06_09705</name>
</gene>